<protein>
    <submittedName>
        <fullName evidence="1">Uncharacterized protein</fullName>
    </submittedName>
</protein>
<proteinExistence type="predicted"/>
<sequence length="107" mass="11689">MDDGWWHYGVQPVIIPCLHIDSISTHPRHPVHISSLQYRTILLLACFCGPPWLLATHDMASGASAFVTIDIGVGHLESRAQKRPPSRSILAYLGTYSPPPIVSGGMC</sequence>
<dbReference type="GeneID" id="28857330"/>
<reference evidence="1 2" key="1">
    <citation type="journal article" date="2016" name="PLoS Pathog.">
        <title>Biosynthesis of antibiotic leucinostatins in bio-control fungus Purpureocillium lilacinum and their inhibition on phytophthora revealed by genome mining.</title>
        <authorList>
            <person name="Wang G."/>
            <person name="Liu Z."/>
            <person name="Lin R."/>
            <person name="Li E."/>
            <person name="Mao Z."/>
            <person name="Ling J."/>
            <person name="Yang Y."/>
            <person name="Yin W.B."/>
            <person name="Xie B."/>
        </authorList>
    </citation>
    <scope>NUCLEOTIDE SEQUENCE [LARGE SCALE GENOMIC DNA]</scope>
    <source>
        <strain evidence="1">170</strain>
    </source>
</reference>
<comment type="caution">
    <text evidence="1">The sequence shown here is derived from an EMBL/GenBank/DDBJ whole genome shotgun (WGS) entry which is preliminary data.</text>
</comment>
<dbReference type="AlphaFoldDB" id="A0A179FZ08"/>
<dbReference type="EMBL" id="LSBJ02000002">
    <property type="protein sequence ID" value="OAQ70468.1"/>
    <property type="molecule type" value="Genomic_DNA"/>
</dbReference>
<organism evidence="1 2">
    <name type="scientific">Pochonia chlamydosporia 170</name>
    <dbReference type="NCBI Taxonomy" id="1380566"/>
    <lineage>
        <taxon>Eukaryota</taxon>
        <taxon>Fungi</taxon>
        <taxon>Dikarya</taxon>
        <taxon>Ascomycota</taxon>
        <taxon>Pezizomycotina</taxon>
        <taxon>Sordariomycetes</taxon>
        <taxon>Hypocreomycetidae</taxon>
        <taxon>Hypocreales</taxon>
        <taxon>Clavicipitaceae</taxon>
        <taxon>Pochonia</taxon>
    </lineage>
</organism>
<dbReference type="RefSeq" id="XP_018147005.1">
    <property type="nucleotide sequence ID" value="XM_018293336.1"/>
</dbReference>
<evidence type="ECO:0000313" key="2">
    <source>
        <dbReference type="Proteomes" id="UP000078397"/>
    </source>
</evidence>
<name>A0A179FZ08_METCM</name>
<gene>
    <name evidence="1" type="ORF">VFPPC_15583</name>
</gene>
<accession>A0A179FZ08</accession>
<evidence type="ECO:0000313" key="1">
    <source>
        <dbReference type="EMBL" id="OAQ70468.1"/>
    </source>
</evidence>
<dbReference type="KEGG" id="pchm:VFPPC_15583"/>
<keyword evidence="2" id="KW-1185">Reference proteome</keyword>
<dbReference type="Proteomes" id="UP000078397">
    <property type="component" value="Unassembled WGS sequence"/>
</dbReference>